<proteinExistence type="predicted"/>
<dbReference type="Proteomes" id="UP000472260">
    <property type="component" value="Unassembled WGS sequence"/>
</dbReference>
<evidence type="ECO:0000313" key="2">
    <source>
        <dbReference type="Proteomes" id="UP000472260"/>
    </source>
</evidence>
<keyword evidence="2" id="KW-1185">Reference proteome</keyword>
<dbReference type="Ensembl" id="ENSSANT00000067943.1">
    <property type="protein sequence ID" value="ENSSANP00000063906.1"/>
    <property type="gene ID" value="ENSSANG00000031880.1"/>
</dbReference>
<dbReference type="AlphaFoldDB" id="A0A671PXC3"/>
<organism evidence="1 2">
    <name type="scientific">Sinocyclocheilus anshuiensis</name>
    <dbReference type="NCBI Taxonomy" id="1608454"/>
    <lineage>
        <taxon>Eukaryota</taxon>
        <taxon>Metazoa</taxon>
        <taxon>Chordata</taxon>
        <taxon>Craniata</taxon>
        <taxon>Vertebrata</taxon>
        <taxon>Euteleostomi</taxon>
        <taxon>Actinopterygii</taxon>
        <taxon>Neopterygii</taxon>
        <taxon>Teleostei</taxon>
        <taxon>Ostariophysi</taxon>
        <taxon>Cypriniformes</taxon>
        <taxon>Cyprinidae</taxon>
        <taxon>Cyprininae</taxon>
        <taxon>Sinocyclocheilus</taxon>
    </lineage>
</organism>
<protein>
    <submittedName>
        <fullName evidence="1">Uncharacterized protein</fullName>
    </submittedName>
</protein>
<name>A0A671PXC3_9TELE</name>
<accession>A0A671PXC3</accession>
<evidence type="ECO:0000313" key="1">
    <source>
        <dbReference type="Ensembl" id="ENSSANP00000063906.1"/>
    </source>
</evidence>
<reference evidence="1" key="2">
    <citation type="submission" date="2025-09" db="UniProtKB">
        <authorList>
            <consortium name="Ensembl"/>
        </authorList>
    </citation>
    <scope>IDENTIFICATION</scope>
</reference>
<sequence length="60" mass="7060">ACSCYTRDLTARCVFQGKMELQETISVWKQKAHRRLETEAQRPADFLSKFYHLSVFLLHA</sequence>
<reference evidence="1" key="1">
    <citation type="submission" date="2025-08" db="UniProtKB">
        <authorList>
            <consortium name="Ensembl"/>
        </authorList>
    </citation>
    <scope>IDENTIFICATION</scope>
</reference>